<protein>
    <submittedName>
        <fullName evidence="2">Uncharacterized protein</fullName>
    </submittedName>
</protein>
<evidence type="ECO:0000313" key="2">
    <source>
        <dbReference type="EMBL" id="KAJ8873339.1"/>
    </source>
</evidence>
<keyword evidence="3" id="KW-1185">Reference proteome</keyword>
<dbReference type="Proteomes" id="UP001159363">
    <property type="component" value="Chromosome 10"/>
</dbReference>
<dbReference type="Gene3D" id="3.30.420.10">
    <property type="entry name" value="Ribonuclease H-like superfamily/Ribonuclease H"/>
    <property type="match status" value="1"/>
</dbReference>
<feature type="region of interest" description="Disordered" evidence="1">
    <location>
        <begin position="393"/>
        <end position="419"/>
    </location>
</feature>
<feature type="region of interest" description="Disordered" evidence="1">
    <location>
        <begin position="1"/>
        <end position="86"/>
    </location>
</feature>
<feature type="compositionally biased region" description="Polar residues" evidence="1">
    <location>
        <begin position="52"/>
        <end position="67"/>
    </location>
</feature>
<dbReference type="InterPro" id="IPR036397">
    <property type="entry name" value="RNaseH_sf"/>
</dbReference>
<reference evidence="2 3" key="1">
    <citation type="submission" date="2023-02" db="EMBL/GenBank/DDBJ databases">
        <title>LHISI_Scaffold_Assembly.</title>
        <authorList>
            <person name="Stuart O.P."/>
            <person name="Cleave R."/>
            <person name="Magrath M.J.L."/>
            <person name="Mikheyev A.S."/>
        </authorList>
    </citation>
    <scope>NUCLEOTIDE SEQUENCE [LARGE SCALE GENOMIC DNA]</scope>
    <source>
        <strain evidence="2">Daus_M_001</strain>
        <tissue evidence="2">Leg muscle</tissue>
    </source>
</reference>
<gene>
    <name evidence="2" type="ORF">PR048_026973</name>
</gene>
<proteinExistence type="predicted"/>
<feature type="compositionally biased region" description="Polar residues" evidence="1">
    <location>
        <begin position="395"/>
        <end position="412"/>
    </location>
</feature>
<dbReference type="EMBL" id="JARBHB010000011">
    <property type="protein sequence ID" value="KAJ8873339.1"/>
    <property type="molecule type" value="Genomic_DNA"/>
</dbReference>
<evidence type="ECO:0000256" key="1">
    <source>
        <dbReference type="SAM" id="MobiDB-lite"/>
    </source>
</evidence>
<name>A0ABQ9GMU4_9NEOP</name>
<comment type="caution">
    <text evidence="2">The sequence shown here is derived from an EMBL/GenBank/DDBJ whole genome shotgun (WGS) entry which is preliminary data.</text>
</comment>
<organism evidence="2 3">
    <name type="scientific">Dryococelus australis</name>
    <dbReference type="NCBI Taxonomy" id="614101"/>
    <lineage>
        <taxon>Eukaryota</taxon>
        <taxon>Metazoa</taxon>
        <taxon>Ecdysozoa</taxon>
        <taxon>Arthropoda</taxon>
        <taxon>Hexapoda</taxon>
        <taxon>Insecta</taxon>
        <taxon>Pterygota</taxon>
        <taxon>Neoptera</taxon>
        <taxon>Polyneoptera</taxon>
        <taxon>Phasmatodea</taxon>
        <taxon>Verophasmatodea</taxon>
        <taxon>Anareolatae</taxon>
        <taxon>Phasmatidae</taxon>
        <taxon>Eurycanthinae</taxon>
        <taxon>Dryococelus</taxon>
    </lineage>
</organism>
<feature type="compositionally biased region" description="Polar residues" evidence="1">
    <location>
        <begin position="74"/>
        <end position="86"/>
    </location>
</feature>
<evidence type="ECO:0000313" key="3">
    <source>
        <dbReference type="Proteomes" id="UP001159363"/>
    </source>
</evidence>
<accession>A0ABQ9GMU4</accession>
<sequence length="768" mass="85940">MKRGECGSAPEWKGGKKLELPEHRPPRFLQTEIRKRPRRESNPDRLGESLPECQSESLVQSGHSDQQGCLGEFSPTTMSSARHQPSYSKDLVTLRVTASSSSYWLGSSSIIFKQHAVMLARVFSPLPVGATNSLARHPGQPLIPSTQKFRVGSEMATTAQRITVEVHPQINYRLDVSQVSEEIWAVLYIKVLRADASKEIPDKTRRPAASNGTIPTCKYPGAPCRELKPGSSWWEASALAARRNEAAGAVKSNRQQTLKPWIVVHCRTAIFYKHHFQLTFRYWSRGFLKRHFPNEKPSRVSQWQTIYDSHSGRPVIDSCLLRSPEITARKCRGRSLGRAYLFYKVGNKTRFDVGELGIGKISAAKELGRKVQFPWRTSSDVSGQLASVPVFRQNEPCSTTGSSELPTRQSLGRSEGVDRRDVTRHVDRCSVHPGSDVTCASVFAHRTAHGKCRREKKLRRTTVRMTRGYDSGGVRLLASHQGEPSSIPSRFSPGLSQVGMVPDDVVGLRVFSGISRFLRPCIRTMLHSHIISLSSFLKTFAEELDGPRYNLFKIAAMQLHFPLPLSALCTCTLHTHTRPLGLVTHQFDGAASLPYLTCVLFPPSLFAMGLLEIADGTAGDCRSSIGGRHGLEGCQDGGLQRPLLMTMPGAMFQGLLCSGTPTKMVPINPIEHLWDKLDRQVRARQAWPKFIAQLMEWLQEEWRRIPVDVLQTLVESRPDRGPRHALCSSRLHFLLAKSFFEYHLTDSIDQRLLRDVGGHYHPPAETLL</sequence>
<feature type="compositionally biased region" description="Basic and acidic residues" evidence="1">
    <location>
        <begin position="13"/>
        <end position="25"/>
    </location>
</feature>